<proteinExistence type="predicted"/>
<dbReference type="RefSeq" id="WP_255855930.1">
    <property type="nucleotide sequence ID" value="NZ_CP073347.1"/>
</dbReference>
<dbReference type="InterPro" id="IPR009506">
    <property type="entry name" value="YjiS-like"/>
</dbReference>
<name>A0ABY5HMV4_9GAMM</name>
<dbReference type="EMBL" id="CP073347">
    <property type="protein sequence ID" value="UTW13740.1"/>
    <property type="molecule type" value="Genomic_DNA"/>
</dbReference>
<evidence type="ECO:0000313" key="3">
    <source>
        <dbReference type="Proteomes" id="UP001058461"/>
    </source>
</evidence>
<gene>
    <name evidence="2" type="ORF">KDW95_08910</name>
</gene>
<reference evidence="2" key="1">
    <citation type="submission" date="2021-04" db="EMBL/GenBank/DDBJ databases">
        <title>Oceanospirillales bacteria with DddD are important DMSP degraders in coastal seawater.</title>
        <authorList>
            <person name="Liu J."/>
        </authorList>
    </citation>
    <scope>NUCLEOTIDE SEQUENCE</scope>
    <source>
        <strain evidence="2">D13-1</strain>
    </source>
</reference>
<sequence>MLSIELFHRLWESLRRARQRYYQRRQLLGLDDSVLKDIGISRADAFLEGSKHFWQK</sequence>
<dbReference type="Proteomes" id="UP001058461">
    <property type="component" value="Chromosome"/>
</dbReference>
<protein>
    <submittedName>
        <fullName evidence="2">DUF1127 domain-containing protein</fullName>
    </submittedName>
</protein>
<evidence type="ECO:0000259" key="1">
    <source>
        <dbReference type="Pfam" id="PF06568"/>
    </source>
</evidence>
<evidence type="ECO:0000313" key="2">
    <source>
        <dbReference type="EMBL" id="UTW13740.1"/>
    </source>
</evidence>
<dbReference type="Pfam" id="PF06568">
    <property type="entry name" value="YjiS-like"/>
    <property type="match status" value="1"/>
</dbReference>
<organism evidence="2 3">
    <name type="scientific">Marinobacterium rhizophilum</name>
    <dbReference type="NCBI Taxonomy" id="420402"/>
    <lineage>
        <taxon>Bacteria</taxon>
        <taxon>Pseudomonadati</taxon>
        <taxon>Pseudomonadota</taxon>
        <taxon>Gammaproteobacteria</taxon>
        <taxon>Oceanospirillales</taxon>
        <taxon>Oceanospirillaceae</taxon>
        <taxon>Marinobacterium</taxon>
    </lineage>
</organism>
<feature type="domain" description="YjiS-like" evidence="1">
    <location>
        <begin position="10"/>
        <end position="45"/>
    </location>
</feature>
<keyword evidence="3" id="KW-1185">Reference proteome</keyword>
<accession>A0ABY5HMV4</accession>